<sequence length="150" mass="17436">MKGKKLFLAIIIMLIAIIAIEFFINKDILLFDRNQEYIESNFQIDVNDKSYDLEHKEGIKDILEIYNAYLLQIVKKETAADALDLYSSTLAQILSTETTNVSLRRQIADLVHEHSKPFLMRDYSRKEIEVHNAKVKIAFEGIISELKKME</sequence>
<protein>
    <submittedName>
        <fullName evidence="2">Uncharacterized protein</fullName>
    </submittedName>
</protein>
<dbReference type="RefSeq" id="WP_194700230.1">
    <property type="nucleotide sequence ID" value="NZ_JADKNH010000001.1"/>
</dbReference>
<accession>A0ABR9ZNF6</accession>
<keyword evidence="3" id="KW-1185">Reference proteome</keyword>
<comment type="caution">
    <text evidence="2">The sequence shown here is derived from an EMBL/GenBank/DDBJ whole genome shotgun (WGS) entry which is preliminary data.</text>
</comment>
<evidence type="ECO:0000313" key="2">
    <source>
        <dbReference type="EMBL" id="MBF4692005.1"/>
    </source>
</evidence>
<keyword evidence="1" id="KW-0472">Membrane</keyword>
<dbReference type="EMBL" id="JADKNH010000001">
    <property type="protein sequence ID" value="MBF4692005.1"/>
    <property type="molecule type" value="Genomic_DNA"/>
</dbReference>
<evidence type="ECO:0000256" key="1">
    <source>
        <dbReference type="SAM" id="Phobius"/>
    </source>
</evidence>
<dbReference type="Proteomes" id="UP000614200">
    <property type="component" value="Unassembled WGS sequence"/>
</dbReference>
<proteinExistence type="predicted"/>
<reference evidence="2 3" key="1">
    <citation type="submission" date="2020-11" db="EMBL/GenBank/DDBJ databases">
        <title>Fusibacter basophilias sp. nov.</title>
        <authorList>
            <person name="Qiu D."/>
        </authorList>
    </citation>
    <scope>NUCLEOTIDE SEQUENCE [LARGE SCALE GENOMIC DNA]</scope>
    <source>
        <strain evidence="2 3">Q10-2</strain>
    </source>
</reference>
<name>A0ABR9ZNF6_9FIRM</name>
<organism evidence="2 3">
    <name type="scientific">Fusibacter ferrireducens</name>
    <dbReference type="NCBI Taxonomy" id="2785058"/>
    <lineage>
        <taxon>Bacteria</taxon>
        <taxon>Bacillati</taxon>
        <taxon>Bacillota</taxon>
        <taxon>Clostridia</taxon>
        <taxon>Eubacteriales</taxon>
        <taxon>Eubacteriales Family XII. Incertae Sedis</taxon>
        <taxon>Fusibacter</taxon>
    </lineage>
</organism>
<gene>
    <name evidence="2" type="ORF">ISU02_02690</name>
</gene>
<keyword evidence="1" id="KW-1133">Transmembrane helix</keyword>
<feature type="transmembrane region" description="Helical" evidence="1">
    <location>
        <begin position="6"/>
        <end position="24"/>
    </location>
</feature>
<evidence type="ECO:0000313" key="3">
    <source>
        <dbReference type="Proteomes" id="UP000614200"/>
    </source>
</evidence>
<keyword evidence="1" id="KW-0812">Transmembrane</keyword>